<protein>
    <submittedName>
        <fullName evidence="1">Uncharacterized protein</fullName>
    </submittedName>
</protein>
<dbReference type="Proteomes" id="UP001159363">
    <property type="component" value="Chromosome X"/>
</dbReference>
<sequence length="200" mass="23418">MLGTYTEEDGYQIKKFENKIARKETRRRKPFGGRRRVTDSAIADSQKCYGLAIRRNLNNLQGMRERERERERERSISIYYHPMKIHIIGLCPKGAETKTKGECYKHVVTYIPRVVVEEMKPIFRDVREPELLKKCLHGRTQNPNESVNSVIWNRLPRTTFIGVRTLHFGVWDAVASFNEGNLMMCHVYERLGFPSGRNCV</sequence>
<reference evidence="1 2" key="1">
    <citation type="submission" date="2023-02" db="EMBL/GenBank/DDBJ databases">
        <title>LHISI_Scaffold_Assembly.</title>
        <authorList>
            <person name="Stuart O.P."/>
            <person name="Cleave R."/>
            <person name="Magrath M.J.L."/>
            <person name="Mikheyev A.S."/>
        </authorList>
    </citation>
    <scope>NUCLEOTIDE SEQUENCE [LARGE SCALE GENOMIC DNA]</scope>
    <source>
        <strain evidence="1">Daus_M_001</strain>
        <tissue evidence="1">Leg muscle</tissue>
    </source>
</reference>
<accession>A0ABQ9HS69</accession>
<proteinExistence type="predicted"/>
<comment type="caution">
    <text evidence="1">The sequence shown here is derived from an EMBL/GenBank/DDBJ whole genome shotgun (WGS) entry which is preliminary data.</text>
</comment>
<organism evidence="1 2">
    <name type="scientific">Dryococelus australis</name>
    <dbReference type="NCBI Taxonomy" id="614101"/>
    <lineage>
        <taxon>Eukaryota</taxon>
        <taxon>Metazoa</taxon>
        <taxon>Ecdysozoa</taxon>
        <taxon>Arthropoda</taxon>
        <taxon>Hexapoda</taxon>
        <taxon>Insecta</taxon>
        <taxon>Pterygota</taxon>
        <taxon>Neoptera</taxon>
        <taxon>Polyneoptera</taxon>
        <taxon>Phasmatodea</taxon>
        <taxon>Verophasmatodea</taxon>
        <taxon>Anareolatae</taxon>
        <taxon>Phasmatidae</taxon>
        <taxon>Eurycanthinae</taxon>
        <taxon>Dryococelus</taxon>
    </lineage>
</organism>
<name>A0ABQ9HS69_9NEOP</name>
<gene>
    <name evidence="1" type="ORF">PR048_013450</name>
</gene>
<evidence type="ECO:0000313" key="1">
    <source>
        <dbReference type="EMBL" id="KAJ8887235.1"/>
    </source>
</evidence>
<keyword evidence="2" id="KW-1185">Reference proteome</keyword>
<evidence type="ECO:0000313" key="2">
    <source>
        <dbReference type="Proteomes" id="UP001159363"/>
    </source>
</evidence>
<dbReference type="EMBL" id="JARBHB010000004">
    <property type="protein sequence ID" value="KAJ8887235.1"/>
    <property type="molecule type" value="Genomic_DNA"/>
</dbReference>